<dbReference type="Proteomes" id="UP001139333">
    <property type="component" value="Unassembled WGS sequence"/>
</dbReference>
<gene>
    <name evidence="7" type="ORF">L2672_01245</name>
</gene>
<dbReference type="GO" id="GO:1902201">
    <property type="term" value="P:negative regulation of bacterial-type flagellum-dependent cell motility"/>
    <property type="evidence" value="ECO:0007669"/>
    <property type="project" value="TreeGrafter"/>
</dbReference>
<sequence>MLKKFILLIFFAQSFMVSAANYDNPRADEIFRKIDFSEYKDEAEGRALLSEFKSIIAADDTQRQNQYTAMQCWFVPSESNEQLNEAVEYAERQLLLHSNPIPSEINTELRLCAGYYKQFAGQSEQALSDFEQAIKHAYELDDPRLIAFGRNMRGAMLSYQGNYATALEDLIIAQQLYENIGMDYWANENLSQLATTYRRFGDPETALKYQIKLEQAYKKSAMKFEANTINTQIAYSLAELNKFEESNQRLQDSVTFWQEQQDEVYVADAKISIAGNLLKMNKTDQALRILEAVEPIVTPEFDSVHGYMNLYLAQAYFAKQEYEKAISYTQTAIKDFDRNGNQRSQNESLKLQADTYAAMGNFQQAFKVFTLYNQKHLALDKQTMADRNAEMKARFNTNKIASENELLLKNSQEKEQQLRIMQRNENLQIVIMLLVAIILVIVSVFAYNQVKRKHKFRTLALTDELTGLSNRRDTYHQATQFIAQAKQTHKPFSIISFDADHFKQVNDKWGHDIGDKVLVKLAALTVGLMRDTDVVGRVGGEEFLVLLPGVSHNSAVEIAQRLVDNIAQYNWSGISAELHQTVSAGVVTLTDEETLSPLLLKADHALYEAKHSGRNCVKTAN</sequence>
<keyword evidence="4" id="KW-0812">Transmembrane</keyword>
<dbReference type="EMBL" id="JAKIKP010000001">
    <property type="protein sequence ID" value="MCL1141327.1"/>
    <property type="molecule type" value="Genomic_DNA"/>
</dbReference>
<evidence type="ECO:0000256" key="3">
    <source>
        <dbReference type="ARBA" id="ARBA00034247"/>
    </source>
</evidence>
<evidence type="ECO:0000256" key="4">
    <source>
        <dbReference type="SAM" id="Phobius"/>
    </source>
</evidence>
<dbReference type="Pfam" id="PF00990">
    <property type="entry name" value="GGDEF"/>
    <property type="match status" value="1"/>
</dbReference>
<name>A0A9X1ZHX5_9GAMM</name>
<comment type="catalytic activity">
    <reaction evidence="3">
        <text>2 GTP = 3',3'-c-di-GMP + 2 diphosphate</text>
        <dbReference type="Rhea" id="RHEA:24898"/>
        <dbReference type="ChEBI" id="CHEBI:33019"/>
        <dbReference type="ChEBI" id="CHEBI:37565"/>
        <dbReference type="ChEBI" id="CHEBI:58805"/>
        <dbReference type="EC" id="2.7.7.65"/>
    </reaction>
</comment>
<dbReference type="InterPro" id="IPR011990">
    <property type="entry name" value="TPR-like_helical_dom_sf"/>
</dbReference>
<protein>
    <recommendedName>
        <fullName evidence="2">diguanylate cyclase</fullName>
        <ecNumber evidence="2">2.7.7.65</ecNumber>
    </recommendedName>
</protein>
<dbReference type="RefSeq" id="WP_248994014.1">
    <property type="nucleotide sequence ID" value="NZ_JAKIKP010000001.1"/>
</dbReference>
<reference evidence="7" key="1">
    <citation type="submission" date="2022-01" db="EMBL/GenBank/DDBJ databases">
        <title>Whole genome-based taxonomy of the Shewanellaceae.</title>
        <authorList>
            <person name="Martin-Rodriguez A.J."/>
        </authorList>
    </citation>
    <scope>NUCLEOTIDE SEQUENCE</scope>
    <source>
        <strain evidence="7">DSM 16422</strain>
    </source>
</reference>
<feature type="chain" id="PRO_5040966074" description="diguanylate cyclase" evidence="5">
    <location>
        <begin position="20"/>
        <end position="621"/>
    </location>
</feature>
<evidence type="ECO:0000256" key="1">
    <source>
        <dbReference type="ARBA" id="ARBA00001946"/>
    </source>
</evidence>
<feature type="transmembrane region" description="Helical" evidence="4">
    <location>
        <begin position="427"/>
        <end position="447"/>
    </location>
</feature>
<evidence type="ECO:0000259" key="6">
    <source>
        <dbReference type="PROSITE" id="PS50887"/>
    </source>
</evidence>
<dbReference type="GO" id="GO:0043709">
    <property type="term" value="P:cell adhesion involved in single-species biofilm formation"/>
    <property type="evidence" value="ECO:0007669"/>
    <property type="project" value="TreeGrafter"/>
</dbReference>
<dbReference type="Gene3D" id="3.30.70.270">
    <property type="match status" value="1"/>
</dbReference>
<dbReference type="SUPFAM" id="SSF48452">
    <property type="entry name" value="TPR-like"/>
    <property type="match status" value="2"/>
</dbReference>
<dbReference type="CDD" id="cd01949">
    <property type="entry name" value="GGDEF"/>
    <property type="match status" value="1"/>
</dbReference>
<dbReference type="NCBIfam" id="TIGR00254">
    <property type="entry name" value="GGDEF"/>
    <property type="match status" value="1"/>
</dbReference>
<accession>A0A9X1ZHX5</accession>
<dbReference type="AlphaFoldDB" id="A0A9X1ZHX5"/>
<dbReference type="InterPro" id="IPR000160">
    <property type="entry name" value="GGDEF_dom"/>
</dbReference>
<evidence type="ECO:0000313" key="8">
    <source>
        <dbReference type="Proteomes" id="UP001139333"/>
    </source>
</evidence>
<keyword evidence="5" id="KW-0732">Signal</keyword>
<dbReference type="InterPro" id="IPR043128">
    <property type="entry name" value="Rev_trsase/Diguanyl_cyclase"/>
</dbReference>
<dbReference type="EC" id="2.7.7.65" evidence="2"/>
<dbReference type="PANTHER" id="PTHR45138">
    <property type="entry name" value="REGULATORY COMPONENTS OF SENSORY TRANSDUCTION SYSTEM"/>
    <property type="match status" value="1"/>
</dbReference>
<evidence type="ECO:0000313" key="7">
    <source>
        <dbReference type="EMBL" id="MCL1141327.1"/>
    </source>
</evidence>
<keyword evidence="4" id="KW-0472">Membrane</keyword>
<keyword evidence="4" id="KW-1133">Transmembrane helix</keyword>
<comment type="caution">
    <text evidence="7">The sequence shown here is derived from an EMBL/GenBank/DDBJ whole genome shotgun (WGS) entry which is preliminary data.</text>
</comment>
<dbReference type="Gene3D" id="1.25.40.10">
    <property type="entry name" value="Tetratricopeptide repeat domain"/>
    <property type="match status" value="2"/>
</dbReference>
<comment type="cofactor">
    <cofactor evidence="1">
        <name>Mg(2+)</name>
        <dbReference type="ChEBI" id="CHEBI:18420"/>
    </cofactor>
</comment>
<dbReference type="InterPro" id="IPR019734">
    <property type="entry name" value="TPR_rpt"/>
</dbReference>
<evidence type="ECO:0000256" key="5">
    <source>
        <dbReference type="SAM" id="SignalP"/>
    </source>
</evidence>
<dbReference type="SMART" id="SM00267">
    <property type="entry name" value="GGDEF"/>
    <property type="match status" value="1"/>
</dbReference>
<feature type="domain" description="GGDEF" evidence="6">
    <location>
        <begin position="490"/>
        <end position="621"/>
    </location>
</feature>
<dbReference type="GO" id="GO:0005886">
    <property type="term" value="C:plasma membrane"/>
    <property type="evidence" value="ECO:0007669"/>
    <property type="project" value="TreeGrafter"/>
</dbReference>
<dbReference type="InterPro" id="IPR050469">
    <property type="entry name" value="Diguanylate_Cyclase"/>
</dbReference>
<keyword evidence="8" id="KW-1185">Reference proteome</keyword>
<feature type="signal peptide" evidence="5">
    <location>
        <begin position="1"/>
        <end position="19"/>
    </location>
</feature>
<dbReference type="FunFam" id="3.30.70.270:FF:000001">
    <property type="entry name" value="Diguanylate cyclase domain protein"/>
    <property type="match status" value="1"/>
</dbReference>
<proteinExistence type="predicted"/>
<dbReference type="GO" id="GO:0052621">
    <property type="term" value="F:diguanylate cyclase activity"/>
    <property type="evidence" value="ECO:0007669"/>
    <property type="project" value="UniProtKB-EC"/>
</dbReference>
<evidence type="ECO:0000256" key="2">
    <source>
        <dbReference type="ARBA" id="ARBA00012528"/>
    </source>
</evidence>
<dbReference type="SMART" id="SM00028">
    <property type="entry name" value="TPR"/>
    <property type="match status" value="4"/>
</dbReference>
<dbReference type="PANTHER" id="PTHR45138:SF9">
    <property type="entry name" value="DIGUANYLATE CYCLASE DGCM-RELATED"/>
    <property type="match status" value="1"/>
</dbReference>
<organism evidence="7 8">
    <name type="scientific">Shewanella gaetbuli</name>
    <dbReference type="NCBI Taxonomy" id="220752"/>
    <lineage>
        <taxon>Bacteria</taxon>
        <taxon>Pseudomonadati</taxon>
        <taxon>Pseudomonadota</taxon>
        <taxon>Gammaproteobacteria</taxon>
        <taxon>Alteromonadales</taxon>
        <taxon>Shewanellaceae</taxon>
        <taxon>Shewanella</taxon>
    </lineage>
</organism>
<dbReference type="PROSITE" id="PS50887">
    <property type="entry name" value="GGDEF"/>
    <property type="match status" value="1"/>
</dbReference>
<dbReference type="InterPro" id="IPR029787">
    <property type="entry name" value="Nucleotide_cyclase"/>
</dbReference>
<dbReference type="SUPFAM" id="SSF55073">
    <property type="entry name" value="Nucleotide cyclase"/>
    <property type="match status" value="1"/>
</dbReference>